<dbReference type="Gene3D" id="2.60.175.20">
    <property type="entry name" value="Major capsid L1 (late) superfamily, Papillomavirus"/>
    <property type="match status" value="1"/>
</dbReference>
<dbReference type="GO" id="GO:0005198">
    <property type="term" value="F:structural molecule activity"/>
    <property type="evidence" value="ECO:0007669"/>
    <property type="project" value="InterPro"/>
</dbReference>
<name>B8RAY3_9PAPI</name>
<comment type="similarity">
    <text evidence="8">Belongs to the papillomaviridae L1 protein family.</text>
</comment>
<evidence type="ECO:0000256" key="2">
    <source>
        <dbReference type="ARBA" id="ARBA00022561"/>
    </source>
</evidence>
<dbReference type="GO" id="GO:0019062">
    <property type="term" value="P:virion attachment to host cell"/>
    <property type="evidence" value="ECO:0007669"/>
    <property type="project" value="UniProtKB-UniRule"/>
</dbReference>
<dbReference type="InterPro" id="IPR011222">
    <property type="entry name" value="dsDNA_vir_gr_I_capsid"/>
</dbReference>
<protein>
    <recommendedName>
        <fullName evidence="8">Major capsid protein L1</fullName>
    </recommendedName>
</protein>
<keyword evidence="7 8" id="KW-1160">Virus entry into host cell</keyword>
<reference evidence="9" key="1">
    <citation type="journal article" date="2009" name="J. Med. Virol.">
        <title>High-risk HPV types in lesions of the uterine cervix of female commercial sex workers in the Philippines.</title>
        <authorList>
            <person name="Miyashita M."/>
            <person name="Agdamag D.M."/>
            <person name="Sasagawa T."/>
            <person name="Matsushita K."/>
            <person name="Salud L.M."/>
            <person name="Salud C.O."/>
            <person name="Saikawa K."/>
            <person name="Leano P.S."/>
            <person name="Pagcaliwagan T."/>
            <person name="Acuna J."/>
            <person name="Ishizaki A."/>
            <person name="Kageyama S."/>
            <person name="Ichimura H."/>
        </authorList>
    </citation>
    <scope>NUCLEOTIDE SEQUENCE</scope>
    <source>
        <strain evidence="9">06JAN_PHL_MY209_07</strain>
    </source>
</reference>
<evidence type="ECO:0000256" key="6">
    <source>
        <dbReference type="ARBA" id="ARBA00022921"/>
    </source>
</evidence>
<dbReference type="GO" id="GO:0046718">
    <property type="term" value="P:symbiont entry into host cell"/>
    <property type="evidence" value="ECO:0007669"/>
    <property type="project" value="UniProtKB-UniRule"/>
</dbReference>
<dbReference type="Pfam" id="PF00500">
    <property type="entry name" value="Late_protein_L1"/>
    <property type="match status" value="1"/>
</dbReference>
<evidence type="ECO:0000256" key="4">
    <source>
        <dbReference type="ARBA" id="ARBA00022804"/>
    </source>
</evidence>
<keyword evidence="3 8" id="KW-0945">Host-virus interaction</keyword>
<keyword evidence="2 8" id="KW-0167">Capsid protein</keyword>
<evidence type="ECO:0000256" key="7">
    <source>
        <dbReference type="ARBA" id="ARBA00023296"/>
    </source>
</evidence>
<dbReference type="SUPFAM" id="SSF88648">
    <property type="entry name" value="Group I dsDNA viruses"/>
    <property type="match status" value="1"/>
</dbReference>
<sequence>ICWGNQLFVTVVDTTRSTNMTISTATEQLSKYDARKLISTLDMWRNMNYNLFFNYAKLLCLQRLWHIYII</sequence>
<dbReference type="EMBL" id="EU911612">
    <property type="protein sequence ID" value="ACK56886.1"/>
    <property type="molecule type" value="Genomic_DNA"/>
</dbReference>
<feature type="non-terminal residue" evidence="9">
    <location>
        <position position="1"/>
    </location>
</feature>
<dbReference type="GO" id="GO:0039620">
    <property type="term" value="C:T=7 icosahedral viral capsid"/>
    <property type="evidence" value="ECO:0007669"/>
    <property type="project" value="UniProtKB-KW"/>
</dbReference>
<evidence type="ECO:0000256" key="3">
    <source>
        <dbReference type="ARBA" id="ARBA00022581"/>
    </source>
</evidence>
<evidence type="ECO:0000256" key="8">
    <source>
        <dbReference type="RuleBase" id="RU361248"/>
    </source>
</evidence>
<accession>B8RAY3</accession>
<keyword evidence="6 8" id="KW-0426">Late protein</keyword>
<evidence type="ECO:0000313" key="9">
    <source>
        <dbReference type="EMBL" id="ACK56886.1"/>
    </source>
</evidence>
<dbReference type="InterPro" id="IPR036973">
    <property type="entry name" value="Capsid_L1_sf_Papillomavir"/>
</dbReference>
<comment type="subcellular location">
    <subcellularLocation>
        <location evidence="1 8">Virion</location>
    </subcellularLocation>
</comment>
<proteinExistence type="inferred from homology"/>
<keyword evidence="8" id="KW-1145">T=7 icosahedral capsid protein</keyword>
<organism evidence="9">
    <name type="scientific">Human papillomavirus</name>
    <dbReference type="NCBI Taxonomy" id="10566"/>
    <lineage>
        <taxon>Viruses</taxon>
        <taxon>Monodnaviria</taxon>
        <taxon>Shotokuvirae</taxon>
        <taxon>Cossaviricota</taxon>
        <taxon>Papovaviricetes</taxon>
        <taxon>Zurhausenvirales</taxon>
        <taxon>Papillomaviridae</taxon>
    </lineage>
</organism>
<keyword evidence="5 8" id="KW-0946">Virion</keyword>
<gene>
    <name evidence="8 9" type="primary">L1</name>
</gene>
<comment type="function">
    <text evidence="8">Forms an icosahedral capsid with a T=7 symmetry and a 50 nm diameter. The capsid is composed of 72 pentamers linked to each other by disulfide bonds and associated with L2 proteins. Binds to heparan sulfate proteoglycans on cell surface of basal layer keratinocytes to provide initial virion attachment. This binding mediates a conformational change in the virus capsid that facilitates efficient infection. The virion enters the host cell via endocytosis. During virus trafficking, L1 protein dissociates from the viral DNA and the genomic DNA is released to the host nucleus. The virion assembly takes place within the cell nucleus. Encapsulates the genomic DNA together with protein L2.</text>
</comment>
<comment type="subunit">
    <text evidence="8">Self-assembles into homopentamers. The capsid has an icosahedral symmetry and consists of 72 capsomers, with each capsomer being a pentamer of L1. Interacts with the minor capsid protein L2; this interaction is necessary for viral genome encapsidation.</text>
</comment>
<dbReference type="InterPro" id="IPR002210">
    <property type="entry name" value="Capsid_L1_Papillomavir"/>
</dbReference>
<evidence type="ECO:0000256" key="5">
    <source>
        <dbReference type="ARBA" id="ARBA00022844"/>
    </source>
</evidence>
<evidence type="ECO:0000256" key="1">
    <source>
        <dbReference type="ARBA" id="ARBA00004328"/>
    </source>
</evidence>
<keyword evidence="4 8" id="KW-1161">Viral attachment to host cell</keyword>